<evidence type="ECO:0000256" key="2">
    <source>
        <dbReference type="PROSITE-ProRule" id="PRU00169"/>
    </source>
</evidence>
<keyword evidence="1 2" id="KW-0597">Phosphoprotein</keyword>
<reference evidence="4" key="1">
    <citation type="submission" date="2024-06" db="EMBL/GenBank/DDBJ databases">
        <title>Caulobacter inopinatus, sp. nov.</title>
        <authorList>
            <person name="Donachie S.P."/>
        </authorList>
    </citation>
    <scope>NUCLEOTIDE SEQUENCE</scope>
    <source>
        <strain evidence="4">73W</strain>
    </source>
</reference>
<dbReference type="PANTHER" id="PTHR44591">
    <property type="entry name" value="STRESS RESPONSE REGULATOR PROTEIN 1"/>
    <property type="match status" value="1"/>
</dbReference>
<dbReference type="EMBL" id="CP158375">
    <property type="protein sequence ID" value="XDO96432.1"/>
    <property type="molecule type" value="Genomic_DNA"/>
</dbReference>
<dbReference type="Gene3D" id="3.40.50.2300">
    <property type="match status" value="1"/>
</dbReference>
<dbReference type="RefSeq" id="WP_369059284.1">
    <property type="nucleotide sequence ID" value="NZ_CP158375.1"/>
</dbReference>
<evidence type="ECO:0000256" key="1">
    <source>
        <dbReference type="ARBA" id="ARBA00022553"/>
    </source>
</evidence>
<dbReference type="SMART" id="SM00448">
    <property type="entry name" value="REC"/>
    <property type="match status" value="1"/>
</dbReference>
<dbReference type="InterPro" id="IPR050595">
    <property type="entry name" value="Bact_response_regulator"/>
</dbReference>
<feature type="domain" description="Response regulatory" evidence="3">
    <location>
        <begin position="2"/>
        <end position="121"/>
    </location>
</feature>
<protein>
    <submittedName>
        <fullName evidence="4">Response regulator</fullName>
    </submittedName>
</protein>
<dbReference type="PROSITE" id="PS50110">
    <property type="entry name" value="RESPONSE_REGULATORY"/>
    <property type="match status" value="1"/>
</dbReference>
<dbReference type="InterPro" id="IPR001789">
    <property type="entry name" value="Sig_transdc_resp-reg_receiver"/>
</dbReference>
<dbReference type="Pfam" id="PF00072">
    <property type="entry name" value="Response_reg"/>
    <property type="match status" value="1"/>
</dbReference>
<accession>A0AB39KSA0</accession>
<evidence type="ECO:0000313" key="4">
    <source>
        <dbReference type="EMBL" id="XDO96432.1"/>
    </source>
</evidence>
<organism evidence="4">
    <name type="scientific">Caulobacter sp. 73W</name>
    <dbReference type="NCBI Taxonomy" id="3161137"/>
    <lineage>
        <taxon>Bacteria</taxon>
        <taxon>Pseudomonadati</taxon>
        <taxon>Pseudomonadota</taxon>
        <taxon>Alphaproteobacteria</taxon>
        <taxon>Caulobacterales</taxon>
        <taxon>Caulobacteraceae</taxon>
        <taxon>Caulobacter</taxon>
    </lineage>
</organism>
<dbReference type="PANTHER" id="PTHR44591:SF3">
    <property type="entry name" value="RESPONSE REGULATORY DOMAIN-CONTAINING PROTEIN"/>
    <property type="match status" value="1"/>
</dbReference>
<dbReference type="GO" id="GO:0000160">
    <property type="term" value="P:phosphorelay signal transduction system"/>
    <property type="evidence" value="ECO:0007669"/>
    <property type="project" value="InterPro"/>
</dbReference>
<dbReference type="InterPro" id="IPR011006">
    <property type="entry name" value="CheY-like_superfamily"/>
</dbReference>
<proteinExistence type="predicted"/>
<dbReference type="SUPFAM" id="SSF52172">
    <property type="entry name" value="CheY-like"/>
    <property type="match status" value="1"/>
</dbReference>
<sequence length="123" mass="13322">MRVLYVDDDADLRELVAISLSRDPGLDVRIADSGQAAINMLAAGDWTPDLFLLDVMMPVMDGPTLIGKLRENPAYIPIPFAFFTARVMNEERQALLATGAAGLIQKPFDPIALADQVRALAPA</sequence>
<evidence type="ECO:0000259" key="3">
    <source>
        <dbReference type="PROSITE" id="PS50110"/>
    </source>
</evidence>
<name>A0AB39KSA0_9CAUL</name>
<feature type="modified residue" description="4-aspartylphosphate" evidence="2">
    <location>
        <position position="54"/>
    </location>
</feature>
<dbReference type="AlphaFoldDB" id="A0AB39KSA0"/>
<gene>
    <name evidence="4" type="ORF">ABOZ73_16910</name>
</gene>